<sequence length="170" mass="19171">MPEGNGYEIGVGTGRFAKSLGIKRGCEVSKSMGEIAKKRGIEVDFIEAEKLDFKEEFDFILMVTTICFVKNSKKVIKNCYNALKSGGYLLSAFVDKDSSFGKFYLKNKDKSKFYKDATFFSKDEIIILMKEAGFKDFECVENLYGDNLDSLRFEINSCNGGAFKVIRGKK</sequence>
<dbReference type="InterPro" id="IPR013216">
    <property type="entry name" value="Methyltransf_11"/>
</dbReference>
<keyword evidence="3" id="KW-1185">Reference proteome</keyword>
<dbReference type="Pfam" id="PF08241">
    <property type="entry name" value="Methyltransf_11"/>
    <property type="match status" value="1"/>
</dbReference>
<dbReference type="Proteomes" id="UP000306825">
    <property type="component" value="Chromosome"/>
</dbReference>
<evidence type="ECO:0000259" key="1">
    <source>
        <dbReference type="Pfam" id="PF08241"/>
    </source>
</evidence>
<proteinExistence type="predicted"/>
<dbReference type="EMBL" id="CP040463">
    <property type="protein sequence ID" value="QCT95341.1"/>
    <property type="molecule type" value="Genomic_DNA"/>
</dbReference>
<reference evidence="2 3" key="1">
    <citation type="submission" date="2019-05" db="EMBL/GenBank/DDBJ databases">
        <title>A comparative analysis of the Nautiliaceae.</title>
        <authorList>
            <person name="Grosche A."/>
            <person name="Smedile F."/>
            <person name="Vetriani C."/>
        </authorList>
    </citation>
    <scope>NUCLEOTIDE SEQUENCE [LARGE SCALE GENOMIC DNA]</scope>
    <source>
        <strain evidence="2 3">TB-2</strain>
    </source>
</reference>
<dbReference type="SUPFAM" id="SSF53335">
    <property type="entry name" value="S-adenosyl-L-methionine-dependent methyltransferases"/>
    <property type="match status" value="1"/>
</dbReference>
<gene>
    <name evidence="2" type="ORF">FE773_01295</name>
</gene>
<dbReference type="InterPro" id="IPR029063">
    <property type="entry name" value="SAM-dependent_MTases_sf"/>
</dbReference>
<accession>A0ABX5VAX2</accession>
<evidence type="ECO:0000313" key="2">
    <source>
        <dbReference type="EMBL" id="QCT95341.1"/>
    </source>
</evidence>
<evidence type="ECO:0000313" key="3">
    <source>
        <dbReference type="Proteomes" id="UP000306825"/>
    </source>
</evidence>
<dbReference type="CDD" id="cd02440">
    <property type="entry name" value="AdoMet_MTases"/>
    <property type="match status" value="1"/>
</dbReference>
<dbReference type="Gene3D" id="3.40.50.150">
    <property type="entry name" value="Vaccinia Virus protein VP39"/>
    <property type="match status" value="1"/>
</dbReference>
<feature type="domain" description="Methyltransferase type 11" evidence="1">
    <location>
        <begin position="8"/>
        <end position="90"/>
    </location>
</feature>
<dbReference type="GO" id="GO:0008168">
    <property type="term" value="F:methyltransferase activity"/>
    <property type="evidence" value="ECO:0007669"/>
    <property type="project" value="UniProtKB-KW"/>
</dbReference>
<name>A0ABX5VAX2_9BACT</name>
<protein>
    <submittedName>
        <fullName evidence="2">Class I SAM-dependent methyltransferase</fullName>
    </submittedName>
</protein>
<organism evidence="2 3">
    <name type="scientific">Caminibacter mediatlanticus TB-2</name>
    <dbReference type="NCBI Taxonomy" id="391592"/>
    <lineage>
        <taxon>Bacteria</taxon>
        <taxon>Pseudomonadati</taxon>
        <taxon>Campylobacterota</taxon>
        <taxon>Epsilonproteobacteria</taxon>
        <taxon>Nautiliales</taxon>
        <taxon>Nautiliaceae</taxon>
        <taxon>Caminibacter</taxon>
    </lineage>
</organism>
<keyword evidence="2" id="KW-0808">Transferase</keyword>
<dbReference type="PANTHER" id="PTHR43861">
    <property type="entry name" value="TRANS-ACONITATE 2-METHYLTRANSFERASE-RELATED"/>
    <property type="match status" value="1"/>
</dbReference>
<dbReference type="GO" id="GO:0032259">
    <property type="term" value="P:methylation"/>
    <property type="evidence" value="ECO:0007669"/>
    <property type="project" value="UniProtKB-KW"/>
</dbReference>
<keyword evidence="2" id="KW-0489">Methyltransferase</keyword>